<dbReference type="Proteomes" id="UP000770015">
    <property type="component" value="Unassembled WGS sequence"/>
</dbReference>
<accession>A0A9P8VJ87</accession>
<sequence length="89" mass="9269">MAGSMSIRGRGKLPMLLLLQRTSSCARASSAPPRPAHGETASLQCVDFPAHWRTGGLEGRCVSGVPAVGGQGRHDFPLTSFLGPCHCPA</sequence>
<protein>
    <submittedName>
        <fullName evidence="1">Uncharacterized protein</fullName>
    </submittedName>
</protein>
<reference evidence="1" key="1">
    <citation type="journal article" date="2021" name="Nat. Commun.">
        <title>Genetic determinants of endophytism in the Arabidopsis root mycobiome.</title>
        <authorList>
            <person name="Mesny F."/>
            <person name="Miyauchi S."/>
            <person name="Thiergart T."/>
            <person name="Pickel B."/>
            <person name="Atanasova L."/>
            <person name="Karlsson M."/>
            <person name="Huettel B."/>
            <person name="Barry K.W."/>
            <person name="Haridas S."/>
            <person name="Chen C."/>
            <person name="Bauer D."/>
            <person name="Andreopoulos W."/>
            <person name="Pangilinan J."/>
            <person name="LaButti K."/>
            <person name="Riley R."/>
            <person name="Lipzen A."/>
            <person name="Clum A."/>
            <person name="Drula E."/>
            <person name="Henrissat B."/>
            <person name="Kohler A."/>
            <person name="Grigoriev I.V."/>
            <person name="Martin F.M."/>
            <person name="Hacquard S."/>
        </authorList>
    </citation>
    <scope>NUCLEOTIDE SEQUENCE</scope>
    <source>
        <strain evidence="1">MPI-SDFR-AT-0117</strain>
    </source>
</reference>
<gene>
    <name evidence="1" type="ORF">F5X68DRAFT_198264</name>
</gene>
<evidence type="ECO:0000313" key="1">
    <source>
        <dbReference type="EMBL" id="KAH6695318.1"/>
    </source>
</evidence>
<keyword evidence="2" id="KW-1185">Reference proteome</keyword>
<dbReference type="AlphaFoldDB" id="A0A9P8VJ87"/>
<dbReference type="EMBL" id="JAGSXJ010000002">
    <property type="protein sequence ID" value="KAH6695318.1"/>
    <property type="molecule type" value="Genomic_DNA"/>
</dbReference>
<evidence type="ECO:0000313" key="2">
    <source>
        <dbReference type="Proteomes" id="UP000770015"/>
    </source>
</evidence>
<comment type="caution">
    <text evidence="1">The sequence shown here is derived from an EMBL/GenBank/DDBJ whole genome shotgun (WGS) entry which is preliminary data.</text>
</comment>
<organism evidence="1 2">
    <name type="scientific">Plectosphaerella plurivora</name>
    <dbReference type="NCBI Taxonomy" id="936078"/>
    <lineage>
        <taxon>Eukaryota</taxon>
        <taxon>Fungi</taxon>
        <taxon>Dikarya</taxon>
        <taxon>Ascomycota</taxon>
        <taxon>Pezizomycotina</taxon>
        <taxon>Sordariomycetes</taxon>
        <taxon>Hypocreomycetidae</taxon>
        <taxon>Glomerellales</taxon>
        <taxon>Plectosphaerellaceae</taxon>
        <taxon>Plectosphaerella</taxon>
    </lineage>
</organism>
<proteinExistence type="predicted"/>
<name>A0A9P8VJ87_9PEZI</name>